<reference evidence="5 6" key="1">
    <citation type="submission" date="2018-05" db="EMBL/GenBank/DDBJ databases">
        <title>Draft Genome Sequences for a Diverse set of 7 Haemophilus Species.</title>
        <authorList>
            <person name="Nichols M."/>
            <person name="Topaz N."/>
            <person name="Wang X."/>
            <person name="Wang X."/>
            <person name="Boxrud D."/>
        </authorList>
    </citation>
    <scope>NUCLEOTIDE SEQUENCE [LARGE SCALE GENOMIC DNA]</scope>
    <source>
        <strain evidence="5 6">C2002001239</strain>
    </source>
</reference>
<dbReference type="EMBL" id="QEPN01000004">
    <property type="protein sequence ID" value="RDE71954.1"/>
    <property type="molecule type" value="Genomic_DNA"/>
</dbReference>
<sequence>MKFKTLLVALLMSASTFSFATGVMTEMFKMKKQLNALTQAENLDAFHQAAEIFVTQAQEAQNKTPISLSAEEDANRLKGYQAGIQEVIDVVKKADSQAQQGNLDEAKQTIAVLDEMKKKYHQEYK</sequence>
<dbReference type="Pfam" id="PF07361">
    <property type="entry name" value="Cytochrom_B562"/>
    <property type="match status" value="1"/>
</dbReference>
<keyword evidence="3" id="KW-0349">Heme</keyword>
<dbReference type="GO" id="GO:0009055">
    <property type="term" value="F:electron transfer activity"/>
    <property type="evidence" value="ECO:0007669"/>
    <property type="project" value="InterPro"/>
</dbReference>
<dbReference type="SUPFAM" id="SSF47175">
    <property type="entry name" value="Cytochromes"/>
    <property type="match status" value="1"/>
</dbReference>
<gene>
    <name evidence="5" type="ORF">DPV93_06400</name>
</gene>
<evidence type="ECO:0000256" key="2">
    <source>
        <dbReference type="ARBA" id="ARBA00022729"/>
    </source>
</evidence>
<comment type="caution">
    <text evidence="5">The sequence shown here is derived from an EMBL/GenBank/DDBJ whole genome shotgun (WGS) entry which is preliminary data.</text>
</comment>
<evidence type="ECO:0000256" key="4">
    <source>
        <dbReference type="SAM" id="SignalP"/>
    </source>
</evidence>
<dbReference type="GO" id="GO:0042597">
    <property type="term" value="C:periplasmic space"/>
    <property type="evidence" value="ECO:0007669"/>
    <property type="project" value="InterPro"/>
</dbReference>
<feature type="binding site" description="axial binding residue" evidence="3">
    <location>
        <position position="27"/>
    </location>
    <ligand>
        <name>heme b</name>
        <dbReference type="ChEBI" id="CHEBI:60344"/>
    </ligand>
    <ligandPart>
        <name>Fe</name>
        <dbReference type="ChEBI" id="CHEBI:18248"/>
    </ligandPart>
</feature>
<dbReference type="GO" id="GO:0020037">
    <property type="term" value="F:heme binding"/>
    <property type="evidence" value="ECO:0007669"/>
    <property type="project" value="InterPro"/>
</dbReference>
<evidence type="ECO:0000313" key="6">
    <source>
        <dbReference type="Proteomes" id="UP000253872"/>
    </source>
</evidence>
<feature type="chain" id="PRO_5016893987" evidence="4">
    <location>
        <begin position="21"/>
        <end position="125"/>
    </location>
</feature>
<proteinExistence type="inferred from homology"/>
<evidence type="ECO:0000256" key="3">
    <source>
        <dbReference type="PIRSR" id="PIRSR000029-1"/>
    </source>
</evidence>
<protein>
    <submittedName>
        <fullName evidence="5">Cytochrome B562</fullName>
    </submittedName>
</protein>
<comment type="cofactor">
    <cofactor evidence="3">
        <name>heme b</name>
        <dbReference type="ChEBI" id="CHEBI:60344"/>
    </cofactor>
    <text evidence="3">Binds 1 heme b (iron(II)-protoporphyrin IX) group per molecule.</text>
</comment>
<dbReference type="InterPro" id="IPR009155">
    <property type="entry name" value="Cyt_b562"/>
</dbReference>
<name>A0A369YCA5_9PAST</name>
<accession>A0A369YCA5</accession>
<dbReference type="GO" id="GO:0005506">
    <property type="term" value="F:iron ion binding"/>
    <property type="evidence" value="ECO:0007669"/>
    <property type="project" value="InterPro"/>
</dbReference>
<organism evidence="5 6">
    <name type="scientific">Haemophilus sputorum</name>
    <dbReference type="NCBI Taxonomy" id="1078480"/>
    <lineage>
        <taxon>Bacteria</taxon>
        <taxon>Pseudomonadati</taxon>
        <taxon>Pseudomonadota</taxon>
        <taxon>Gammaproteobacteria</taxon>
        <taxon>Pasteurellales</taxon>
        <taxon>Pasteurellaceae</taxon>
        <taxon>Haemophilus</taxon>
    </lineage>
</organism>
<dbReference type="Gene3D" id="1.20.120.10">
    <property type="entry name" value="Cytochrome c/b562"/>
    <property type="match status" value="1"/>
</dbReference>
<evidence type="ECO:0000256" key="1">
    <source>
        <dbReference type="ARBA" id="ARBA00005523"/>
    </source>
</evidence>
<feature type="signal peptide" evidence="4">
    <location>
        <begin position="1"/>
        <end position="20"/>
    </location>
</feature>
<evidence type="ECO:0000313" key="5">
    <source>
        <dbReference type="EMBL" id="RDE71954.1"/>
    </source>
</evidence>
<keyword evidence="2 4" id="KW-0732">Signal</keyword>
<dbReference type="Proteomes" id="UP000253872">
    <property type="component" value="Unassembled WGS sequence"/>
</dbReference>
<dbReference type="PIRSF" id="PIRSF000029">
    <property type="entry name" value="Cytochrome_b562"/>
    <property type="match status" value="1"/>
</dbReference>
<dbReference type="GO" id="GO:0022900">
    <property type="term" value="P:electron transport chain"/>
    <property type="evidence" value="ECO:0007669"/>
    <property type="project" value="InterPro"/>
</dbReference>
<dbReference type="AlphaFoldDB" id="A0A369YCA5"/>
<comment type="similarity">
    <text evidence="1">Belongs to the cytochrome b562 family.</text>
</comment>
<keyword evidence="3" id="KW-0479">Metal-binding</keyword>
<dbReference type="InterPro" id="IPR010980">
    <property type="entry name" value="Cyt_c/b562"/>
</dbReference>
<keyword evidence="3" id="KW-0408">Iron</keyword>
<feature type="binding site" description="axial binding residue" evidence="3">
    <location>
        <position position="121"/>
    </location>
    <ligand>
        <name>heme b</name>
        <dbReference type="ChEBI" id="CHEBI:60344"/>
    </ligand>
    <ligandPart>
        <name>Fe</name>
        <dbReference type="ChEBI" id="CHEBI:18248"/>
    </ligandPart>
</feature>